<gene>
    <name evidence="1" type="ORF">SVIM_LOCUS374232</name>
</gene>
<dbReference type="EMBL" id="CAADRP010001819">
    <property type="protein sequence ID" value="VFU53845.1"/>
    <property type="molecule type" value="Genomic_DNA"/>
</dbReference>
<proteinExistence type="predicted"/>
<organism evidence="1">
    <name type="scientific">Salix viminalis</name>
    <name type="common">Common osier</name>
    <name type="synonym">Basket willow</name>
    <dbReference type="NCBI Taxonomy" id="40686"/>
    <lineage>
        <taxon>Eukaryota</taxon>
        <taxon>Viridiplantae</taxon>
        <taxon>Streptophyta</taxon>
        <taxon>Embryophyta</taxon>
        <taxon>Tracheophyta</taxon>
        <taxon>Spermatophyta</taxon>
        <taxon>Magnoliopsida</taxon>
        <taxon>eudicotyledons</taxon>
        <taxon>Gunneridae</taxon>
        <taxon>Pentapetalae</taxon>
        <taxon>rosids</taxon>
        <taxon>fabids</taxon>
        <taxon>Malpighiales</taxon>
        <taxon>Salicaceae</taxon>
        <taxon>Saliceae</taxon>
        <taxon>Salix</taxon>
    </lineage>
</organism>
<evidence type="ECO:0000313" key="1">
    <source>
        <dbReference type="EMBL" id="VFU53845.1"/>
    </source>
</evidence>
<name>A0A6N2MKR2_SALVM</name>
<sequence length="95" mass="10790">MIFWHQAVPGPFSFGGRRRSLNLWKRKMKAILLFVGVLRKSVKGSLVVKVTMILKMIDMHPRARIFDLKRLNQNQLPGLARKCTLEAAAAAVLSF</sequence>
<dbReference type="AlphaFoldDB" id="A0A6N2MKR2"/>
<protein>
    <submittedName>
        <fullName evidence="1">Uncharacterized protein</fullName>
    </submittedName>
</protein>
<accession>A0A6N2MKR2</accession>
<reference evidence="1" key="1">
    <citation type="submission" date="2019-03" db="EMBL/GenBank/DDBJ databases">
        <authorList>
            <person name="Mank J."/>
            <person name="Almeida P."/>
        </authorList>
    </citation>
    <scope>NUCLEOTIDE SEQUENCE</scope>
    <source>
        <strain evidence="1">78183</strain>
    </source>
</reference>